<evidence type="ECO:0000313" key="5">
    <source>
        <dbReference type="Proteomes" id="UP000233551"/>
    </source>
</evidence>
<gene>
    <name evidence="2" type="ORF">CDL15_Pgr010740</name>
    <name evidence="3" type="ORF">CRG98_021420</name>
</gene>
<dbReference type="Proteomes" id="UP000233551">
    <property type="component" value="Unassembled WGS sequence"/>
</dbReference>
<evidence type="ECO:0000313" key="4">
    <source>
        <dbReference type="Proteomes" id="UP000197138"/>
    </source>
</evidence>
<dbReference type="AlphaFoldDB" id="A0A218W6T5"/>
<organism evidence="2 4">
    <name type="scientific">Punica granatum</name>
    <name type="common">Pomegranate</name>
    <dbReference type="NCBI Taxonomy" id="22663"/>
    <lineage>
        <taxon>Eukaryota</taxon>
        <taxon>Viridiplantae</taxon>
        <taxon>Streptophyta</taxon>
        <taxon>Embryophyta</taxon>
        <taxon>Tracheophyta</taxon>
        <taxon>Spermatophyta</taxon>
        <taxon>Magnoliopsida</taxon>
        <taxon>eudicotyledons</taxon>
        <taxon>Gunneridae</taxon>
        <taxon>Pentapetalae</taxon>
        <taxon>rosids</taxon>
        <taxon>malvids</taxon>
        <taxon>Myrtales</taxon>
        <taxon>Lythraceae</taxon>
        <taxon>Punica</taxon>
    </lineage>
</organism>
<feature type="region of interest" description="Disordered" evidence="1">
    <location>
        <begin position="94"/>
        <end position="115"/>
    </location>
</feature>
<proteinExistence type="predicted"/>
<evidence type="ECO:0000313" key="3">
    <source>
        <dbReference type="EMBL" id="PKI58198.1"/>
    </source>
</evidence>
<protein>
    <recommendedName>
        <fullName evidence="6">PRP1 splicing factor N-terminal domain-containing protein</fullName>
    </recommendedName>
</protein>
<feature type="region of interest" description="Disordered" evidence="1">
    <location>
        <begin position="1"/>
        <end position="23"/>
    </location>
</feature>
<keyword evidence="5" id="KW-1185">Reference proteome</keyword>
<dbReference type="STRING" id="22663.A0A218W6T5"/>
<reference evidence="2" key="2">
    <citation type="submission" date="2017-06" db="EMBL/GenBank/DDBJ databases">
        <title>The pomegranate genome and the genomics of punicalagin biosynthesis.</title>
        <authorList>
            <person name="Xu C."/>
        </authorList>
    </citation>
    <scope>NUCLEOTIDE SEQUENCE [LARGE SCALE GENOMIC DNA]</scope>
    <source>
        <tissue evidence="2">Fresh leaf</tissue>
    </source>
</reference>
<dbReference type="Proteomes" id="UP000197138">
    <property type="component" value="Unassembled WGS sequence"/>
</dbReference>
<reference evidence="4" key="1">
    <citation type="journal article" date="2017" name="Plant J.">
        <title>The pomegranate (Punica granatum L.) genome and the genomics of punicalagin biosynthesis.</title>
        <authorList>
            <person name="Qin G."/>
            <person name="Xu C."/>
            <person name="Ming R."/>
            <person name="Tang H."/>
            <person name="Guyot R."/>
            <person name="Kramer E.M."/>
            <person name="Hu Y."/>
            <person name="Yi X."/>
            <person name="Qi Y."/>
            <person name="Xu X."/>
            <person name="Gao Z."/>
            <person name="Pan H."/>
            <person name="Jian J."/>
            <person name="Tian Y."/>
            <person name="Yue Z."/>
            <person name="Xu Y."/>
        </authorList>
    </citation>
    <scope>NUCLEOTIDE SEQUENCE [LARGE SCALE GENOMIC DNA]</scope>
    <source>
        <strain evidence="4">cv. Dabenzi</strain>
    </source>
</reference>
<dbReference type="EMBL" id="MTKT01005370">
    <property type="protein sequence ID" value="OWM67802.1"/>
    <property type="molecule type" value="Genomic_DNA"/>
</dbReference>
<reference evidence="3 5" key="3">
    <citation type="submission" date="2017-11" db="EMBL/GenBank/DDBJ databases">
        <title>De-novo sequencing of pomegranate (Punica granatum L.) genome.</title>
        <authorList>
            <person name="Akparov Z."/>
            <person name="Amiraslanov A."/>
            <person name="Hajiyeva S."/>
            <person name="Abbasov M."/>
            <person name="Kaur K."/>
            <person name="Hamwieh A."/>
            <person name="Solovyev V."/>
            <person name="Salamov A."/>
            <person name="Braich B."/>
            <person name="Kosarev P."/>
            <person name="Mahmoud A."/>
            <person name="Hajiyev E."/>
            <person name="Babayeva S."/>
            <person name="Izzatullayeva V."/>
            <person name="Mammadov A."/>
            <person name="Mammadov A."/>
            <person name="Sharifova S."/>
            <person name="Ojaghi J."/>
            <person name="Eynullazada K."/>
            <person name="Bayramov B."/>
            <person name="Abdulazimova A."/>
            <person name="Shahmuradov I."/>
        </authorList>
    </citation>
    <scope>NUCLEOTIDE SEQUENCE [LARGE SCALE GENOMIC DNA]</scope>
    <source>
        <strain evidence="3">AG2017</strain>
        <strain evidence="5">cv. AG2017</strain>
        <tissue evidence="3">Leaf</tissue>
    </source>
</reference>
<accession>A0A218W6T5</accession>
<evidence type="ECO:0000313" key="2">
    <source>
        <dbReference type="EMBL" id="OWM67802.1"/>
    </source>
</evidence>
<evidence type="ECO:0008006" key="6">
    <source>
        <dbReference type="Google" id="ProtNLM"/>
    </source>
</evidence>
<feature type="compositionally biased region" description="Acidic residues" evidence="1">
    <location>
        <begin position="10"/>
        <end position="23"/>
    </location>
</feature>
<dbReference type="EMBL" id="PGOL01001425">
    <property type="protein sequence ID" value="PKI58198.1"/>
    <property type="molecule type" value="Genomic_DNA"/>
</dbReference>
<evidence type="ECO:0000256" key="1">
    <source>
        <dbReference type="SAM" id="MobiDB-lite"/>
    </source>
</evidence>
<comment type="caution">
    <text evidence="2">The sequence shown here is derived from an EMBL/GenBank/DDBJ whole genome shotgun (WGS) entry which is preliminary data.</text>
</comment>
<name>A0A218W6T5_PUNGR</name>
<sequence>MRSTRAGGDGELEFDEDYEEDDKGYDENWKFDKFEGNDVGVFASAKYDEDDCAHPNFISSGHACARLCNAAWKCPPSRGCATDARGKESPLAILLPEGRGPTNYPGLGVQGTPNC</sequence>